<dbReference type="Pfam" id="PF07898">
    <property type="entry name" value="DUF1676"/>
    <property type="match status" value="1"/>
</dbReference>
<dbReference type="InterPro" id="IPR012464">
    <property type="entry name" value="DUF1676"/>
</dbReference>
<dbReference type="EMBL" id="KK107199">
    <property type="protein sequence ID" value="EZA55600.1"/>
    <property type="molecule type" value="Genomic_DNA"/>
</dbReference>
<evidence type="ECO:0000313" key="3">
    <source>
        <dbReference type="Proteomes" id="UP000053097"/>
    </source>
</evidence>
<gene>
    <name evidence="2" type="ORF">X777_03855</name>
</gene>
<keyword evidence="3" id="KW-1185">Reference proteome</keyword>
<evidence type="ECO:0000256" key="1">
    <source>
        <dbReference type="SAM" id="SignalP"/>
    </source>
</evidence>
<accession>A0A026WHX8</accession>
<organism evidence="2 3">
    <name type="scientific">Ooceraea biroi</name>
    <name type="common">Clonal raider ant</name>
    <name type="synonym">Cerapachys biroi</name>
    <dbReference type="NCBI Taxonomy" id="2015173"/>
    <lineage>
        <taxon>Eukaryota</taxon>
        <taxon>Metazoa</taxon>
        <taxon>Ecdysozoa</taxon>
        <taxon>Arthropoda</taxon>
        <taxon>Hexapoda</taxon>
        <taxon>Insecta</taxon>
        <taxon>Pterygota</taxon>
        <taxon>Neoptera</taxon>
        <taxon>Endopterygota</taxon>
        <taxon>Hymenoptera</taxon>
        <taxon>Apocrita</taxon>
        <taxon>Aculeata</taxon>
        <taxon>Formicoidea</taxon>
        <taxon>Formicidae</taxon>
        <taxon>Dorylinae</taxon>
        <taxon>Ooceraea</taxon>
    </lineage>
</organism>
<sequence>MLVLCLLITCAIHANAYERNGIRNIKDYVLDKEPVERQLFHLKKYGFKVDVKVIPSYRNGSAKSEDDDDEDHFPAFPVRDIGKCIFEFSLGCIRKRFVRYLETISSLDEITLHGQDVKLVKSRAVSRPDSARAMNDSDVSIQRTVDDFFDSFILRITLPRWNNKREKNQIDVMMDETAVEGRRKGGGGGGGGLGGCGGGKKGGCNMMMMGMIMMIKMKLLGKDVVASIRFFHVFTNFINIFEILFKSFCPAKFLSKILN</sequence>
<evidence type="ECO:0000313" key="2">
    <source>
        <dbReference type="EMBL" id="EZA55600.1"/>
    </source>
</evidence>
<proteinExistence type="predicted"/>
<feature type="chain" id="PRO_5001541130" evidence="1">
    <location>
        <begin position="17"/>
        <end position="259"/>
    </location>
</feature>
<reference evidence="2 3" key="1">
    <citation type="journal article" date="2014" name="Curr. Biol.">
        <title>The genome of the clonal raider ant Cerapachys biroi.</title>
        <authorList>
            <person name="Oxley P.R."/>
            <person name="Ji L."/>
            <person name="Fetter-Pruneda I."/>
            <person name="McKenzie S.K."/>
            <person name="Li C."/>
            <person name="Hu H."/>
            <person name="Zhang G."/>
            <person name="Kronauer D.J."/>
        </authorList>
    </citation>
    <scope>NUCLEOTIDE SEQUENCE [LARGE SCALE GENOMIC DNA]</scope>
</reference>
<keyword evidence="1" id="KW-0732">Signal</keyword>
<feature type="signal peptide" evidence="1">
    <location>
        <begin position="1"/>
        <end position="16"/>
    </location>
</feature>
<dbReference type="AlphaFoldDB" id="A0A026WHX8"/>
<name>A0A026WHX8_OOCBI</name>
<protein>
    <submittedName>
        <fullName evidence="2">Uncharacterized protein</fullName>
    </submittedName>
</protein>
<dbReference type="Proteomes" id="UP000053097">
    <property type="component" value="Unassembled WGS sequence"/>
</dbReference>